<dbReference type="Gene3D" id="3.30.160.20">
    <property type="match status" value="2"/>
</dbReference>
<sequence length="349" mass="38597">MLAWDKNLVSKMEVDVMSSENETDDYAIIALLFVLHMPINAALTNYLVYGPQSKVTHESGRVLNKADMTSIKTPVTVLQEHLLKRNQVASYNLIYNGVGTHEPMFKFEVSAGKHTAVGTGKSKKEAKHEAARIVLQKLKSSGEDFTDLVEDTQTITSPYAEVLKDNAVGALTDFCAQHFLPVPKYELTRDEGLPHAKVFCMRCSVSSLSEESTARTKKQAKQLAAHAMLDTLAKCLAGVLTSIPNSCNNTSHNNHTFEESCQVAIQKMDDTGVKKVGFAIPLGLPIDNFQKVFKEETFPKSESLEEIKGRPFNWFECVGDPEAMLKKMLSELDIGIETGNLHSFDPLGQ</sequence>
<dbReference type="InterPro" id="IPR014720">
    <property type="entry name" value="dsRBD_dom"/>
</dbReference>
<dbReference type="AlphaFoldDB" id="A0ABD0YZY7"/>
<evidence type="ECO:0000256" key="1">
    <source>
        <dbReference type="ARBA" id="ARBA00022884"/>
    </source>
</evidence>
<dbReference type="GO" id="GO:0010468">
    <property type="term" value="P:regulation of gene expression"/>
    <property type="evidence" value="ECO:0007669"/>
    <property type="project" value="UniProtKB-ARBA"/>
</dbReference>
<proteinExistence type="predicted"/>
<accession>A0ABD0YZY7</accession>
<dbReference type="CDD" id="cd19862">
    <property type="entry name" value="DSRM_PRKRA-like_rpt1"/>
    <property type="match status" value="1"/>
</dbReference>
<reference evidence="5 6" key="1">
    <citation type="submission" date="2024-07" db="EMBL/GenBank/DDBJ databases">
        <title>Chromosome-level genome assembly of the water stick insect Ranatra chinensis (Heteroptera: Nepidae).</title>
        <authorList>
            <person name="Liu X."/>
        </authorList>
    </citation>
    <scope>NUCLEOTIDE SEQUENCE [LARGE SCALE GENOMIC DNA]</scope>
    <source>
        <strain evidence="5">Cailab_2021Rc</strain>
        <tissue evidence="5">Muscle</tissue>
    </source>
</reference>
<evidence type="ECO:0000259" key="4">
    <source>
        <dbReference type="PROSITE" id="PS50137"/>
    </source>
</evidence>
<dbReference type="GO" id="GO:0003723">
    <property type="term" value="F:RNA binding"/>
    <property type="evidence" value="ECO:0007669"/>
    <property type="project" value="UniProtKB-UniRule"/>
</dbReference>
<feature type="transmembrane region" description="Helical" evidence="3">
    <location>
        <begin position="26"/>
        <end position="49"/>
    </location>
</feature>
<dbReference type="SMART" id="SM00358">
    <property type="entry name" value="DSRM"/>
    <property type="match status" value="2"/>
</dbReference>
<evidence type="ECO:0000313" key="5">
    <source>
        <dbReference type="EMBL" id="KAL1140794.1"/>
    </source>
</evidence>
<gene>
    <name evidence="5" type="ORF">AAG570_000722</name>
</gene>
<dbReference type="PANTHER" id="PTHR46205">
    <property type="entry name" value="LOQUACIOUS, ISOFORM B"/>
    <property type="match status" value="1"/>
</dbReference>
<evidence type="ECO:0000256" key="3">
    <source>
        <dbReference type="SAM" id="Phobius"/>
    </source>
</evidence>
<protein>
    <recommendedName>
        <fullName evidence="4">DRBM domain-containing protein</fullName>
    </recommendedName>
</protein>
<name>A0ABD0YZY7_9HEMI</name>
<organism evidence="5 6">
    <name type="scientific">Ranatra chinensis</name>
    <dbReference type="NCBI Taxonomy" id="642074"/>
    <lineage>
        <taxon>Eukaryota</taxon>
        <taxon>Metazoa</taxon>
        <taxon>Ecdysozoa</taxon>
        <taxon>Arthropoda</taxon>
        <taxon>Hexapoda</taxon>
        <taxon>Insecta</taxon>
        <taxon>Pterygota</taxon>
        <taxon>Neoptera</taxon>
        <taxon>Paraneoptera</taxon>
        <taxon>Hemiptera</taxon>
        <taxon>Heteroptera</taxon>
        <taxon>Panheteroptera</taxon>
        <taxon>Nepomorpha</taxon>
        <taxon>Nepidae</taxon>
        <taxon>Ranatrinae</taxon>
        <taxon>Ranatra</taxon>
    </lineage>
</organism>
<dbReference type="PANTHER" id="PTHR46205:SF3">
    <property type="entry name" value="LOQUACIOUS, ISOFORM B"/>
    <property type="match status" value="1"/>
</dbReference>
<comment type="caution">
    <text evidence="5">The sequence shown here is derived from an EMBL/GenBank/DDBJ whole genome shotgun (WGS) entry which is preliminary data.</text>
</comment>
<dbReference type="Proteomes" id="UP001558652">
    <property type="component" value="Unassembled WGS sequence"/>
</dbReference>
<feature type="domain" description="DRBM" evidence="4">
    <location>
        <begin position="166"/>
        <end position="234"/>
    </location>
</feature>
<dbReference type="Pfam" id="PF00035">
    <property type="entry name" value="dsrm"/>
    <property type="match status" value="2"/>
</dbReference>
<keyword evidence="3" id="KW-1133">Transmembrane helix</keyword>
<keyword evidence="3" id="KW-0472">Membrane</keyword>
<keyword evidence="3" id="KW-0812">Transmembrane</keyword>
<dbReference type="EMBL" id="JBFDAA010000001">
    <property type="protein sequence ID" value="KAL1140794.1"/>
    <property type="molecule type" value="Genomic_DNA"/>
</dbReference>
<evidence type="ECO:0000313" key="6">
    <source>
        <dbReference type="Proteomes" id="UP001558652"/>
    </source>
</evidence>
<dbReference type="InterPro" id="IPR051247">
    <property type="entry name" value="RLC_Component"/>
</dbReference>
<dbReference type="SUPFAM" id="SSF54768">
    <property type="entry name" value="dsRNA-binding domain-like"/>
    <property type="match status" value="2"/>
</dbReference>
<feature type="domain" description="DRBM" evidence="4">
    <location>
        <begin position="73"/>
        <end position="140"/>
    </location>
</feature>
<keyword evidence="6" id="KW-1185">Reference proteome</keyword>
<keyword evidence="1 2" id="KW-0694">RNA-binding</keyword>
<evidence type="ECO:0000256" key="2">
    <source>
        <dbReference type="PROSITE-ProRule" id="PRU00266"/>
    </source>
</evidence>
<dbReference type="PROSITE" id="PS50137">
    <property type="entry name" value="DS_RBD"/>
    <property type="match status" value="2"/>
</dbReference>